<dbReference type="InterPro" id="IPR024677">
    <property type="entry name" value="HpaB/PvcC"/>
</dbReference>
<proteinExistence type="predicted"/>
<dbReference type="STRING" id="187304.B0E33_28320"/>
<evidence type="ECO:0000256" key="4">
    <source>
        <dbReference type="PIRSR" id="PIRSR000331-2"/>
    </source>
</evidence>
<dbReference type="GO" id="GO:0016627">
    <property type="term" value="F:oxidoreductase activity, acting on the CH-CH group of donors"/>
    <property type="evidence" value="ECO:0007669"/>
    <property type="project" value="InterPro"/>
</dbReference>
<accession>A0A0M6XXA3</accession>
<dbReference type="PANTHER" id="PTHR36117">
    <property type="entry name" value="4-HYDROXYPHENYLACETATE 3-MONOOXYGENASE-RELATED"/>
    <property type="match status" value="1"/>
</dbReference>
<keyword evidence="7" id="KW-0503">Monooxygenase</keyword>
<dbReference type="InterPro" id="IPR024719">
    <property type="entry name" value="HpaB/PvcC/4-BUDH_C"/>
</dbReference>
<dbReference type="EMBL" id="CXST01000001">
    <property type="protein sequence ID" value="CTQ41932.1"/>
    <property type="molecule type" value="Genomic_DNA"/>
</dbReference>
<dbReference type="Pfam" id="PF11794">
    <property type="entry name" value="HpaB_N"/>
    <property type="match status" value="1"/>
</dbReference>
<evidence type="ECO:0000256" key="3">
    <source>
        <dbReference type="ARBA" id="ARBA00023002"/>
    </source>
</evidence>
<organism evidence="7 8">
    <name type="scientific">Roseibium aggregatum</name>
    <dbReference type="NCBI Taxonomy" id="187304"/>
    <lineage>
        <taxon>Bacteria</taxon>
        <taxon>Pseudomonadati</taxon>
        <taxon>Pseudomonadota</taxon>
        <taxon>Alphaproteobacteria</taxon>
        <taxon>Hyphomicrobiales</taxon>
        <taxon>Stappiaceae</taxon>
        <taxon>Roseibium</taxon>
    </lineage>
</organism>
<feature type="domain" description="HpaB/PvcC/4-BUDH N-terminal" evidence="6">
    <location>
        <begin position="22"/>
        <end position="289"/>
    </location>
</feature>
<feature type="domain" description="HpaB/PvcC/4-BUDH C-terminal" evidence="5">
    <location>
        <begin position="299"/>
        <end position="496"/>
    </location>
</feature>
<dbReference type="Gene3D" id="1.20.140.10">
    <property type="entry name" value="Butyryl-CoA Dehydrogenase, subunit A, domain 3"/>
    <property type="match status" value="1"/>
</dbReference>
<dbReference type="InterPro" id="IPR036250">
    <property type="entry name" value="AcylCo_DH-like_C"/>
</dbReference>
<dbReference type="SUPFAM" id="SSF56645">
    <property type="entry name" value="Acyl-CoA dehydrogenase NM domain-like"/>
    <property type="match status" value="1"/>
</dbReference>
<dbReference type="SUPFAM" id="SSF47203">
    <property type="entry name" value="Acyl-CoA dehydrogenase C-terminal domain-like"/>
    <property type="match status" value="1"/>
</dbReference>
<dbReference type="Pfam" id="PF03241">
    <property type="entry name" value="HpaB"/>
    <property type="match status" value="1"/>
</dbReference>
<dbReference type="InterPro" id="IPR046373">
    <property type="entry name" value="Acyl-CoA_Oxase/DH_mid-dom_sf"/>
</dbReference>
<dbReference type="AlphaFoldDB" id="A0A0M6XXA3"/>
<dbReference type="EC" id="1.14.13.29" evidence="7"/>
<dbReference type="InterPro" id="IPR024674">
    <property type="entry name" value="HpaB/PvcC/4-BUDH_N"/>
</dbReference>
<dbReference type="OrthoDB" id="7233724at2"/>
<dbReference type="Gene3D" id="2.40.110.10">
    <property type="entry name" value="Butyryl-CoA Dehydrogenase, subunit A, domain 2"/>
    <property type="match status" value="1"/>
</dbReference>
<evidence type="ECO:0000256" key="2">
    <source>
        <dbReference type="ARBA" id="ARBA00022827"/>
    </source>
</evidence>
<reference evidence="8" key="1">
    <citation type="submission" date="2015-07" db="EMBL/GenBank/DDBJ databases">
        <authorList>
            <person name="Rodrigo-Torres Lidia"/>
            <person name="Arahal R.David."/>
        </authorList>
    </citation>
    <scope>NUCLEOTIDE SEQUENCE [LARGE SCALE GENOMIC DNA]</scope>
    <source>
        <strain evidence="8">CECT 4801</strain>
    </source>
</reference>
<dbReference type="InterPro" id="IPR004925">
    <property type="entry name" value="HpaB/PvcC/4-BUDH"/>
</dbReference>
<evidence type="ECO:0000259" key="5">
    <source>
        <dbReference type="Pfam" id="PF03241"/>
    </source>
</evidence>
<sequence length="516" mass="57547">MSVDILNPVEPEHAVQRAIPMTGAEFIDSLQDQRCVYFNGERVTDLTGHPAFRNSVRSLARLYDALHQDHDSGTNVLTAPADADPTGYTHRYFKVARSAEDLLGQQKAIAEWAKLSYGWMGRSPDYKAAIVNTLDANAAYYGPFADNARCWYHLAQQRTYFMNHAVANPPIDRAKPFSDAKDILVHVVKETDAGLYLSGAKVVATSAALTHYNFLSHHAVSETNEPPTAFMFFLDMSTPGIKLICRNSYEYAASQSSTPFDSPLSSRFDENDAILVLDNVFVPWENVLVYGPAHKPIDFLMDTGYLQGTCFHGCTRFAVKLDFLAGLLTRALHITSGDEFRGNQVLQGEVIALRHLFWSLSDAMARTPEAFADGAFLPGLSAAQAYRALAPDAYGRVKEIVQKIVASALIYLPSSAKDFQNPEIDGYLERYVRGSNGVGYKDRIKLMKLLWDATGSEFAGRHELYERNYAGNHEEVKLQLPAIARRDGSMDQMLSLVDQCLDDYDEFGWCNTAWKD</sequence>
<protein>
    <submittedName>
        <fullName evidence="7">4-nitrophenol 2-monooxygenase, oxygenase component</fullName>
        <ecNumber evidence="7">1.14.13.29</ecNumber>
    </submittedName>
</protein>
<keyword evidence="3 7" id="KW-0560">Oxidoreductase</keyword>
<dbReference type="InterPro" id="IPR009100">
    <property type="entry name" value="AcylCoA_DH/oxidase_NM_dom_sf"/>
</dbReference>
<dbReference type="Proteomes" id="UP000048926">
    <property type="component" value="Unassembled WGS sequence"/>
</dbReference>
<dbReference type="RefSeq" id="WP_055653823.1">
    <property type="nucleotide sequence ID" value="NZ_CP045622.1"/>
</dbReference>
<dbReference type="GO" id="GO:0018601">
    <property type="term" value="F:4-nitrophenol 2-monooxygenase activity"/>
    <property type="evidence" value="ECO:0007669"/>
    <property type="project" value="UniProtKB-EC"/>
</dbReference>
<feature type="binding site" evidence="4">
    <location>
        <position position="205"/>
    </location>
    <ligand>
        <name>FAD</name>
        <dbReference type="ChEBI" id="CHEBI:57692"/>
    </ligand>
</feature>
<evidence type="ECO:0000313" key="8">
    <source>
        <dbReference type="Proteomes" id="UP000048926"/>
    </source>
</evidence>
<dbReference type="Gene3D" id="1.10.3140.10">
    <property type="entry name" value="4-hydroxybutyryl-coa dehydratase, domain 1"/>
    <property type="match status" value="1"/>
</dbReference>
<dbReference type="PIRSF" id="PIRSF500125">
    <property type="entry name" value="4_HPA_large"/>
    <property type="match status" value="1"/>
</dbReference>
<keyword evidence="8" id="KW-1185">Reference proteome</keyword>
<gene>
    <name evidence="7" type="primary">nphA1</name>
    <name evidence="7" type="ORF">LAL4801_00352</name>
</gene>
<dbReference type="PANTHER" id="PTHR36117:SF3">
    <property type="entry name" value="4-HYDROXYPHENYLACETATE 3-MONOOXYGENASE-RELATED"/>
    <property type="match status" value="1"/>
</dbReference>
<evidence type="ECO:0000256" key="1">
    <source>
        <dbReference type="ARBA" id="ARBA00022630"/>
    </source>
</evidence>
<evidence type="ECO:0000259" key="6">
    <source>
        <dbReference type="Pfam" id="PF11794"/>
    </source>
</evidence>
<evidence type="ECO:0000313" key="7">
    <source>
        <dbReference type="EMBL" id="CTQ41932.1"/>
    </source>
</evidence>
<name>A0A0M6XXA3_9HYPH</name>
<keyword evidence="1" id="KW-0285">Flavoprotein</keyword>
<feature type="binding site" evidence="4">
    <location>
        <begin position="164"/>
        <end position="166"/>
    </location>
    <ligand>
        <name>FAD</name>
        <dbReference type="ChEBI" id="CHEBI:57692"/>
    </ligand>
</feature>
<keyword evidence="2 4" id="KW-0274">FAD</keyword>
<dbReference type="PIRSF" id="PIRSF000331">
    <property type="entry name" value="HpaA_HpaB"/>
    <property type="match status" value="1"/>
</dbReference>